<keyword evidence="1" id="KW-0808">Transferase</keyword>
<dbReference type="EMBL" id="QTUC01000001">
    <property type="protein sequence ID" value="REF36110.1"/>
    <property type="molecule type" value="Genomic_DNA"/>
</dbReference>
<dbReference type="CDD" id="cd03358">
    <property type="entry name" value="LbH_WxcM_N_like"/>
    <property type="match status" value="1"/>
</dbReference>
<dbReference type="InterPro" id="IPR001451">
    <property type="entry name" value="Hexapep"/>
</dbReference>
<reference evidence="1 2" key="1">
    <citation type="submission" date="2018-08" db="EMBL/GenBank/DDBJ databases">
        <title>Sequencing the genomes of 1000 actinobacteria strains.</title>
        <authorList>
            <person name="Klenk H.-P."/>
        </authorList>
    </citation>
    <scope>NUCLEOTIDE SEQUENCE [LARGE SCALE GENOMIC DNA]</scope>
    <source>
        <strain evidence="1 2">DSM 22891</strain>
    </source>
</reference>
<accession>A0A3D9V7H0</accession>
<dbReference type="AlphaFoldDB" id="A0A3D9V7H0"/>
<organism evidence="1 2">
    <name type="scientific">Thermasporomyces composti</name>
    <dbReference type="NCBI Taxonomy" id="696763"/>
    <lineage>
        <taxon>Bacteria</taxon>
        <taxon>Bacillati</taxon>
        <taxon>Actinomycetota</taxon>
        <taxon>Actinomycetes</taxon>
        <taxon>Propionibacteriales</taxon>
        <taxon>Nocardioidaceae</taxon>
        <taxon>Thermasporomyces</taxon>
    </lineage>
</organism>
<dbReference type="RefSeq" id="WP_115849793.1">
    <property type="nucleotide sequence ID" value="NZ_QTUC01000001.1"/>
</dbReference>
<dbReference type="OrthoDB" id="2643438at2"/>
<sequence length="232" mass="24069">MTALSSGFVAASADVDERAVLGAGSSVWHLAQIRENAVLGPGCVVGRGAYIGAGVRIGANVKIQNYALVYEPAVLEDGVFVGPAAVLTNDEYPRAVDPSGALKRAGDWEPVGVTVREGASLGARSVCVAPVTVGRWALVAAGAVVTKDVPDFALVAGVPARQIGWVGRAGVRLVPEPSDADASADGANGGSPRWWRCPRTDARYVEVDGVLREVDDEVRVDGRPACDSERKP</sequence>
<proteinExistence type="predicted"/>
<gene>
    <name evidence="1" type="ORF">DFJ64_1509</name>
</gene>
<evidence type="ECO:0000313" key="1">
    <source>
        <dbReference type="EMBL" id="REF36110.1"/>
    </source>
</evidence>
<evidence type="ECO:0000313" key="2">
    <source>
        <dbReference type="Proteomes" id="UP000256485"/>
    </source>
</evidence>
<dbReference type="InterPro" id="IPR050179">
    <property type="entry name" value="Trans_hexapeptide_repeat"/>
</dbReference>
<dbReference type="Gene3D" id="2.160.10.10">
    <property type="entry name" value="Hexapeptide repeat proteins"/>
    <property type="match status" value="1"/>
</dbReference>
<dbReference type="GO" id="GO:0016740">
    <property type="term" value="F:transferase activity"/>
    <property type="evidence" value="ECO:0007669"/>
    <property type="project" value="UniProtKB-KW"/>
</dbReference>
<keyword evidence="2" id="KW-1185">Reference proteome</keyword>
<comment type="caution">
    <text evidence="1">The sequence shown here is derived from an EMBL/GenBank/DDBJ whole genome shotgun (WGS) entry which is preliminary data.</text>
</comment>
<dbReference type="PANTHER" id="PTHR43300:SF4">
    <property type="entry name" value="ACYL-[ACYL-CARRIER-PROTEIN]--UDP-N-ACETYLGLUCOSAMINE O-ACYLTRANSFERASE"/>
    <property type="match status" value="1"/>
</dbReference>
<protein>
    <submittedName>
        <fullName evidence="1">Succinyltransferase-like protein</fullName>
    </submittedName>
</protein>
<dbReference type="SUPFAM" id="SSF51161">
    <property type="entry name" value="Trimeric LpxA-like enzymes"/>
    <property type="match status" value="1"/>
</dbReference>
<name>A0A3D9V7H0_THECX</name>
<dbReference type="Pfam" id="PF14602">
    <property type="entry name" value="Hexapep_2"/>
    <property type="match status" value="2"/>
</dbReference>
<dbReference type="PANTHER" id="PTHR43300">
    <property type="entry name" value="ACETYLTRANSFERASE"/>
    <property type="match status" value="1"/>
</dbReference>
<dbReference type="InterPro" id="IPR011004">
    <property type="entry name" value="Trimer_LpxA-like_sf"/>
</dbReference>
<dbReference type="Proteomes" id="UP000256485">
    <property type="component" value="Unassembled WGS sequence"/>
</dbReference>